<proteinExistence type="predicted"/>
<dbReference type="InterPro" id="IPR012334">
    <property type="entry name" value="Pectin_lyas_fold"/>
</dbReference>
<dbReference type="InterPro" id="IPR011050">
    <property type="entry name" value="Pectin_lyase_fold/virulence"/>
</dbReference>
<evidence type="ECO:0000313" key="2">
    <source>
        <dbReference type="EMBL" id="MBB6070236.1"/>
    </source>
</evidence>
<evidence type="ECO:0000313" key="3">
    <source>
        <dbReference type="Proteomes" id="UP000582837"/>
    </source>
</evidence>
<comment type="caution">
    <text evidence="2">The sequence shown here is derived from an EMBL/GenBank/DDBJ whole genome shotgun (WGS) entry which is preliminary data.</text>
</comment>
<keyword evidence="3" id="KW-1185">Reference proteome</keyword>
<dbReference type="AlphaFoldDB" id="A0A841GXF5"/>
<sequence>MPTYEGTIRDTGGAVFDVRSSIYAGGATGNGVTNDTAAIQAAVNAAALVRGTVLIPPGTYVVTSIILAPGIRVSGYGATLLRPASQPNFTRTLSVPESGTGSWGGATDSAPLVIEGLTIDGNSANQGAYRNYEQQQSHLIFLSADGAQAGRLRATLRDLVLKNSVADGVQIYRNVDAQIVDCRADDCFRGGVVVGGGYTIVQVQNLITTGKTDRTGIDIEPDGAGYGNTLATRITLDGLVLDGDFDIAVRTGSTVLVNDVISGPAFYLEAAADSTVRISNSRFQLDAGGATIVFPHDVAFEDCKFELAAGTRAINVQWNGLGAAPEHQRLRFRDCDFTAAASVATAGTAVAIHTEPDYPARDNQLYVEGGSVSGGYGTAMQMGQGGIWIVKDVEINAATAFDWNARNTDFGDLTHGRIRIERVFFNGTRYMHVANRSTANVLDQRDVLLEEAQNVITSSYGLQDNQYRGGRLIRVASSPIGRSVPGFIGDVARLTPPAAGTAYEWVCTASSETAATWKLVTSVAA</sequence>
<dbReference type="InterPro" id="IPR024535">
    <property type="entry name" value="RHGA/B-epi-like_pectate_lyase"/>
</dbReference>
<dbReference type="SUPFAM" id="SSF51126">
    <property type="entry name" value="Pectin lyase-like"/>
    <property type="match status" value="1"/>
</dbReference>
<reference evidence="2 3" key="1">
    <citation type="submission" date="2020-08" db="EMBL/GenBank/DDBJ databases">
        <title>Genomic Encyclopedia of Type Strains, Phase IV (KMG-IV): sequencing the most valuable type-strain genomes for metagenomic binning, comparative biology and taxonomic classification.</title>
        <authorList>
            <person name="Goeker M."/>
        </authorList>
    </citation>
    <scope>NUCLEOTIDE SEQUENCE [LARGE SCALE GENOMIC DNA]</scope>
    <source>
        <strain evidence="2 3">DSM 29007</strain>
    </source>
</reference>
<dbReference type="Gene3D" id="2.160.20.10">
    <property type="entry name" value="Single-stranded right-handed beta-helix, Pectin lyase-like"/>
    <property type="match status" value="1"/>
</dbReference>
<gene>
    <name evidence="2" type="ORF">HNQ61_001855</name>
</gene>
<evidence type="ECO:0000259" key="1">
    <source>
        <dbReference type="Pfam" id="PF12708"/>
    </source>
</evidence>
<dbReference type="Proteomes" id="UP000582837">
    <property type="component" value="Unassembled WGS sequence"/>
</dbReference>
<dbReference type="RefSeq" id="WP_170035633.1">
    <property type="nucleotide sequence ID" value="NZ_JABDTL010000001.1"/>
</dbReference>
<dbReference type="Pfam" id="PF12708">
    <property type="entry name" value="Pect-lyase_RHGA_epim"/>
    <property type="match status" value="1"/>
</dbReference>
<protein>
    <recommendedName>
        <fullName evidence="1">Rhamnogalacturonase A/B/Epimerase-like pectate lyase domain-containing protein</fullName>
    </recommendedName>
</protein>
<dbReference type="EMBL" id="JACHIA010000004">
    <property type="protein sequence ID" value="MBB6070236.1"/>
    <property type="molecule type" value="Genomic_DNA"/>
</dbReference>
<organism evidence="2 3">
    <name type="scientific">Longimicrobium terrae</name>
    <dbReference type="NCBI Taxonomy" id="1639882"/>
    <lineage>
        <taxon>Bacteria</taxon>
        <taxon>Pseudomonadati</taxon>
        <taxon>Gemmatimonadota</taxon>
        <taxon>Longimicrobiia</taxon>
        <taxon>Longimicrobiales</taxon>
        <taxon>Longimicrobiaceae</taxon>
        <taxon>Longimicrobium</taxon>
    </lineage>
</organism>
<accession>A0A841GXF5</accession>
<feature type="domain" description="Rhamnogalacturonase A/B/Epimerase-like pectate lyase" evidence="1">
    <location>
        <begin position="26"/>
        <end position="95"/>
    </location>
</feature>
<name>A0A841GXF5_9BACT</name>